<organism evidence="2 3">
    <name type="scientific">Carpediemonas membranifera</name>
    <dbReference type="NCBI Taxonomy" id="201153"/>
    <lineage>
        <taxon>Eukaryota</taxon>
        <taxon>Metamonada</taxon>
        <taxon>Carpediemonas-like organisms</taxon>
        <taxon>Carpediemonas</taxon>
    </lineage>
</organism>
<gene>
    <name evidence="2" type="ORF">J8273_4217</name>
</gene>
<comment type="caution">
    <text evidence="2">The sequence shown here is derived from an EMBL/GenBank/DDBJ whole genome shotgun (WGS) entry which is preliminary data.</text>
</comment>
<feature type="region of interest" description="Disordered" evidence="1">
    <location>
        <begin position="96"/>
        <end position="152"/>
    </location>
</feature>
<dbReference type="Proteomes" id="UP000717585">
    <property type="component" value="Unassembled WGS sequence"/>
</dbReference>
<name>A0A8J6AUK0_9EUKA</name>
<accession>A0A8J6AUK0</accession>
<proteinExistence type="predicted"/>
<sequence>MFGNISLPTLSVETLTSETWRSFKRDAARIKALYPAAKLAVLLPNDLQDIIEDTLNVDLAKANDDKIDEYVSKFLAPVDKLSLVKELEAVTCQVSEKESPPFARTSARSQQFSLRPKTSKSPTRTRTKRNKKRTKKTFPPLRRTHVRSSFRGSAHPLSARSWTLNSRSILRGSHLPMHTS</sequence>
<evidence type="ECO:0000313" key="3">
    <source>
        <dbReference type="Proteomes" id="UP000717585"/>
    </source>
</evidence>
<evidence type="ECO:0000256" key="1">
    <source>
        <dbReference type="SAM" id="MobiDB-lite"/>
    </source>
</evidence>
<dbReference type="EMBL" id="JAHDYR010000015">
    <property type="protein sequence ID" value="KAG9394543.1"/>
    <property type="molecule type" value="Genomic_DNA"/>
</dbReference>
<feature type="compositionally biased region" description="Basic residues" evidence="1">
    <location>
        <begin position="123"/>
        <end position="148"/>
    </location>
</feature>
<keyword evidence="3" id="KW-1185">Reference proteome</keyword>
<protein>
    <submittedName>
        <fullName evidence="2">Uncharacterized protein</fullName>
    </submittedName>
</protein>
<reference evidence="2" key="1">
    <citation type="submission" date="2021-05" db="EMBL/GenBank/DDBJ databases">
        <title>A free-living protist that lacks canonical eukaryotic 1 DNA replication and segregation systems.</title>
        <authorList>
            <person name="Salas-Leiva D.E."/>
            <person name="Tromer E.C."/>
            <person name="Curtis B.A."/>
            <person name="Jerlstrom-Hultqvist J."/>
            <person name="Kolisko M."/>
            <person name="Yi Z."/>
            <person name="Salas-Leiva J.S."/>
            <person name="Gallot-Lavallee L."/>
            <person name="Kops G.J.P.L."/>
            <person name="Archibald J.M."/>
            <person name="Simpson A.G.B."/>
            <person name="Roger A.J."/>
        </authorList>
    </citation>
    <scope>NUCLEOTIDE SEQUENCE</scope>
    <source>
        <strain evidence="2">BICM</strain>
    </source>
</reference>
<evidence type="ECO:0000313" key="2">
    <source>
        <dbReference type="EMBL" id="KAG9394543.1"/>
    </source>
</evidence>
<dbReference type="AlphaFoldDB" id="A0A8J6AUK0"/>